<feature type="signal peptide" evidence="1">
    <location>
        <begin position="1"/>
        <end position="20"/>
    </location>
</feature>
<dbReference type="EMBL" id="KN824281">
    <property type="protein sequence ID" value="KIM31841.1"/>
    <property type="molecule type" value="Genomic_DNA"/>
</dbReference>
<proteinExistence type="predicted"/>
<evidence type="ECO:0000313" key="2">
    <source>
        <dbReference type="EMBL" id="KIM31841.1"/>
    </source>
</evidence>
<evidence type="ECO:0000313" key="3">
    <source>
        <dbReference type="Proteomes" id="UP000054097"/>
    </source>
</evidence>
<keyword evidence="3" id="KW-1185">Reference proteome</keyword>
<reference evidence="3" key="2">
    <citation type="submission" date="2015-01" db="EMBL/GenBank/DDBJ databases">
        <title>Evolutionary Origins and Diversification of the Mycorrhizal Mutualists.</title>
        <authorList>
            <consortium name="DOE Joint Genome Institute"/>
            <consortium name="Mycorrhizal Genomics Consortium"/>
            <person name="Kohler A."/>
            <person name="Kuo A."/>
            <person name="Nagy L.G."/>
            <person name="Floudas D."/>
            <person name="Copeland A."/>
            <person name="Barry K.W."/>
            <person name="Cichocki N."/>
            <person name="Veneault-Fourrey C."/>
            <person name="LaButti K."/>
            <person name="Lindquist E.A."/>
            <person name="Lipzen A."/>
            <person name="Lundell T."/>
            <person name="Morin E."/>
            <person name="Murat C."/>
            <person name="Riley R."/>
            <person name="Ohm R."/>
            <person name="Sun H."/>
            <person name="Tunlid A."/>
            <person name="Henrissat B."/>
            <person name="Grigoriev I.V."/>
            <person name="Hibbett D.S."/>
            <person name="Martin F."/>
        </authorList>
    </citation>
    <scope>NUCLEOTIDE SEQUENCE [LARGE SCALE GENOMIC DNA]</scope>
    <source>
        <strain evidence="3">MAFF 305830</strain>
    </source>
</reference>
<dbReference type="HOGENOM" id="CLU_2723798_0_0_1"/>
<name>A0A0C3BK24_SERVB</name>
<organism evidence="2 3">
    <name type="scientific">Serendipita vermifera MAFF 305830</name>
    <dbReference type="NCBI Taxonomy" id="933852"/>
    <lineage>
        <taxon>Eukaryota</taxon>
        <taxon>Fungi</taxon>
        <taxon>Dikarya</taxon>
        <taxon>Basidiomycota</taxon>
        <taxon>Agaricomycotina</taxon>
        <taxon>Agaricomycetes</taxon>
        <taxon>Sebacinales</taxon>
        <taxon>Serendipitaceae</taxon>
        <taxon>Serendipita</taxon>
    </lineage>
</organism>
<reference evidence="2 3" key="1">
    <citation type="submission" date="2014-04" db="EMBL/GenBank/DDBJ databases">
        <authorList>
            <consortium name="DOE Joint Genome Institute"/>
            <person name="Kuo A."/>
            <person name="Zuccaro A."/>
            <person name="Kohler A."/>
            <person name="Nagy L.G."/>
            <person name="Floudas D."/>
            <person name="Copeland A."/>
            <person name="Barry K.W."/>
            <person name="Cichocki N."/>
            <person name="Veneault-Fourrey C."/>
            <person name="LaButti K."/>
            <person name="Lindquist E.A."/>
            <person name="Lipzen A."/>
            <person name="Lundell T."/>
            <person name="Morin E."/>
            <person name="Murat C."/>
            <person name="Sun H."/>
            <person name="Tunlid A."/>
            <person name="Henrissat B."/>
            <person name="Grigoriev I.V."/>
            <person name="Hibbett D.S."/>
            <person name="Martin F."/>
            <person name="Nordberg H.P."/>
            <person name="Cantor M.N."/>
            <person name="Hua S.X."/>
        </authorList>
    </citation>
    <scope>NUCLEOTIDE SEQUENCE [LARGE SCALE GENOMIC DNA]</scope>
    <source>
        <strain evidence="2 3">MAFF 305830</strain>
    </source>
</reference>
<sequence>MKKGVCVITVFSLLLSPNQSQVLCLDLISTRSPLPYRPLFPLSPNLPYPFFTILSIPSLPYSTYSLPPLISL</sequence>
<gene>
    <name evidence="2" type="ORF">M408DRAFT_327257</name>
</gene>
<feature type="chain" id="PRO_5002161861" evidence="1">
    <location>
        <begin position="21"/>
        <end position="72"/>
    </location>
</feature>
<protein>
    <submittedName>
        <fullName evidence="2">Uncharacterized protein</fullName>
    </submittedName>
</protein>
<keyword evidence="1" id="KW-0732">Signal</keyword>
<dbReference type="AlphaFoldDB" id="A0A0C3BK24"/>
<dbReference type="Proteomes" id="UP000054097">
    <property type="component" value="Unassembled WGS sequence"/>
</dbReference>
<evidence type="ECO:0000256" key="1">
    <source>
        <dbReference type="SAM" id="SignalP"/>
    </source>
</evidence>
<accession>A0A0C3BK24</accession>